<sequence>MQAPRTTVLLACGTVAGPLFVAVALVQAAARPGFDLRRHPFSLLSLGTAGWIQIVNFVLCGALFVACAAGMRRVLRHRPAGTWGPLLTALFGLGSIGGGVFVADPALGFPAGAAPTGAAAATWHGTAHGFAFMVGMTALVAAFFTMAYGFAAAGDRRWSRGSLAAGIAFVALAAAGTGIGDWRLVALAVAIGWGWVSLVAVRLRAPAPDGGRVS</sequence>
<dbReference type="InterPro" id="IPR009339">
    <property type="entry name" value="DUF998"/>
</dbReference>
<protein>
    <submittedName>
        <fullName evidence="2">DUF998 domain-containing protein</fullName>
    </submittedName>
</protein>
<keyword evidence="1" id="KW-0472">Membrane</keyword>
<feature type="transmembrane region" description="Helical" evidence="1">
    <location>
        <begin position="52"/>
        <end position="71"/>
    </location>
</feature>
<name>A0ABV9VT15_9ACTN</name>
<evidence type="ECO:0000313" key="3">
    <source>
        <dbReference type="Proteomes" id="UP001595912"/>
    </source>
</evidence>
<evidence type="ECO:0000313" key="2">
    <source>
        <dbReference type="EMBL" id="MFC4999547.1"/>
    </source>
</evidence>
<evidence type="ECO:0000256" key="1">
    <source>
        <dbReference type="SAM" id="Phobius"/>
    </source>
</evidence>
<feature type="transmembrane region" description="Helical" evidence="1">
    <location>
        <begin position="130"/>
        <end position="151"/>
    </location>
</feature>
<dbReference type="Proteomes" id="UP001595912">
    <property type="component" value="Unassembled WGS sequence"/>
</dbReference>
<dbReference type="Pfam" id="PF06197">
    <property type="entry name" value="DUF998"/>
    <property type="match status" value="1"/>
</dbReference>
<keyword evidence="1" id="KW-0812">Transmembrane</keyword>
<gene>
    <name evidence="2" type="ORF">ACFPIJ_17115</name>
</gene>
<keyword evidence="1" id="KW-1133">Transmembrane helix</keyword>
<dbReference type="RefSeq" id="WP_380116005.1">
    <property type="nucleotide sequence ID" value="NZ_JBHSIU010000018.1"/>
</dbReference>
<dbReference type="EMBL" id="JBHSIU010000018">
    <property type="protein sequence ID" value="MFC4999547.1"/>
    <property type="molecule type" value="Genomic_DNA"/>
</dbReference>
<feature type="transmembrane region" description="Helical" evidence="1">
    <location>
        <begin position="163"/>
        <end position="179"/>
    </location>
</feature>
<reference evidence="3" key="1">
    <citation type="journal article" date="2019" name="Int. J. Syst. Evol. Microbiol.">
        <title>The Global Catalogue of Microorganisms (GCM) 10K type strain sequencing project: providing services to taxonomists for standard genome sequencing and annotation.</title>
        <authorList>
            <consortium name="The Broad Institute Genomics Platform"/>
            <consortium name="The Broad Institute Genome Sequencing Center for Infectious Disease"/>
            <person name="Wu L."/>
            <person name="Ma J."/>
        </authorList>
    </citation>
    <scope>NUCLEOTIDE SEQUENCE [LARGE SCALE GENOMIC DNA]</scope>
    <source>
        <strain evidence="3">CGMCC 4.7152</strain>
    </source>
</reference>
<organism evidence="2 3">
    <name type="scientific">Dactylosporangium cerinum</name>
    <dbReference type="NCBI Taxonomy" id="1434730"/>
    <lineage>
        <taxon>Bacteria</taxon>
        <taxon>Bacillati</taxon>
        <taxon>Actinomycetota</taxon>
        <taxon>Actinomycetes</taxon>
        <taxon>Micromonosporales</taxon>
        <taxon>Micromonosporaceae</taxon>
        <taxon>Dactylosporangium</taxon>
    </lineage>
</organism>
<accession>A0ABV9VT15</accession>
<comment type="caution">
    <text evidence="2">The sequence shown here is derived from an EMBL/GenBank/DDBJ whole genome shotgun (WGS) entry which is preliminary data.</text>
</comment>
<feature type="transmembrane region" description="Helical" evidence="1">
    <location>
        <begin position="185"/>
        <end position="203"/>
    </location>
</feature>
<feature type="transmembrane region" description="Helical" evidence="1">
    <location>
        <begin position="83"/>
        <end position="103"/>
    </location>
</feature>
<proteinExistence type="predicted"/>
<keyword evidence="3" id="KW-1185">Reference proteome</keyword>